<dbReference type="InterPro" id="IPR036412">
    <property type="entry name" value="HAD-like_sf"/>
</dbReference>
<sequence length="209" mass="24126">MPKQVIIFDFDGTIADSLESFIKVTNDFADKFGFEKFTKESIENFRDNTLWENVKRIKISKLKSYRLLGKILDNLGKTIPNTKPFPGIKASLKELKKNGHTLGILTTNRVQNVEQFLKKHELEFFDFIHSCSLFGKSKVINKIMDELKIEAKDVIYVGDEVRDIEAARKAKIPIIAVGWGYNSKKLLQKYNPDYLIDKPRELVEVLNEI</sequence>
<proteinExistence type="predicted"/>
<comment type="caution">
    <text evidence="1">The sequence shown here is derived from an EMBL/GenBank/DDBJ whole genome shotgun (WGS) entry which is preliminary data.</text>
</comment>
<dbReference type="SUPFAM" id="SSF56784">
    <property type="entry name" value="HAD-like"/>
    <property type="match status" value="1"/>
</dbReference>
<dbReference type="Pfam" id="PF13419">
    <property type="entry name" value="HAD_2"/>
    <property type="match status" value="1"/>
</dbReference>
<dbReference type="EMBL" id="LCBL01000005">
    <property type="protein sequence ID" value="KKS08730.1"/>
    <property type="molecule type" value="Genomic_DNA"/>
</dbReference>
<organism evidence="1 2">
    <name type="scientific">candidate division CPR2 bacterium GW2011_GWC1_41_48</name>
    <dbReference type="NCBI Taxonomy" id="1618344"/>
    <lineage>
        <taxon>Bacteria</taxon>
        <taxon>Bacteria division CPR2</taxon>
    </lineage>
</organism>
<protein>
    <recommendedName>
        <fullName evidence="3">Phosphoglycolate phosphatase</fullName>
    </recommendedName>
</protein>
<dbReference type="SFLD" id="SFLDG01129">
    <property type="entry name" value="C1.5:_HAD__Beta-PGM__Phosphata"/>
    <property type="match status" value="1"/>
</dbReference>
<dbReference type="InterPro" id="IPR023198">
    <property type="entry name" value="PGP-like_dom2"/>
</dbReference>
<dbReference type="PANTHER" id="PTHR43434:SF13">
    <property type="entry name" value="PHOSPHOGLYCOLATE PHOSPHATASE"/>
    <property type="match status" value="1"/>
</dbReference>
<dbReference type="GO" id="GO:0005829">
    <property type="term" value="C:cytosol"/>
    <property type="evidence" value="ECO:0007669"/>
    <property type="project" value="TreeGrafter"/>
</dbReference>
<evidence type="ECO:0008006" key="3">
    <source>
        <dbReference type="Google" id="ProtNLM"/>
    </source>
</evidence>
<dbReference type="AlphaFoldDB" id="A0A0G0W6Z5"/>
<evidence type="ECO:0000313" key="1">
    <source>
        <dbReference type="EMBL" id="KKS08730.1"/>
    </source>
</evidence>
<dbReference type="Gene3D" id="3.40.50.1000">
    <property type="entry name" value="HAD superfamily/HAD-like"/>
    <property type="match status" value="1"/>
</dbReference>
<gene>
    <name evidence="1" type="ORF">UU65_C0005G0041</name>
</gene>
<dbReference type="PANTHER" id="PTHR43434">
    <property type="entry name" value="PHOSPHOGLYCOLATE PHOSPHATASE"/>
    <property type="match status" value="1"/>
</dbReference>
<name>A0A0G0W6Z5_UNCC2</name>
<dbReference type="GO" id="GO:0008967">
    <property type="term" value="F:phosphoglycolate phosphatase activity"/>
    <property type="evidence" value="ECO:0007669"/>
    <property type="project" value="TreeGrafter"/>
</dbReference>
<dbReference type="InterPro" id="IPR041492">
    <property type="entry name" value="HAD_2"/>
</dbReference>
<dbReference type="Gene3D" id="1.10.150.240">
    <property type="entry name" value="Putative phosphatase, domain 2"/>
    <property type="match status" value="1"/>
</dbReference>
<evidence type="ECO:0000313" key="2">
    <source>
        <dbReference type="Proteomes" id="UP000033869"/>
    </source>
</evidence>
<accession>A0A0G0W6Z5</accession>
<dbReference type="InterPro" id="IPR023214">
    <property type="entry name" value="HAD_sf"/>
</dbReference>
<dbReference type="NCBIfam" id="TIGR01549">
    <property type="entry name" value="HAD-SF-IA-v1"/>
    <property type="match status" value="1"/>
</dbReference>
<dbReference type="InterPro" id="IPR006439">
    <property type="entry name" value="HAD-SF_hydro_IA"/>
</dbReference>
<dbReference type="Proteomes" id="UP000033869">
    <property type="component" value="Unassembled WGS sequence"/>
</dbReference>
<dbReference type="SFLD" id="SFLDS00003">
    <property type="entry name" value="Haloacid_Dehalogenase"/>
    <property type="match status" value="1"/>
</dbReference>
<dbReference type="InterPro" id="IPR050155">
    <property type="entry name" value="HAD-like_hydrolase_sf"/>
</dbReference>
<dbReference type="GO" id="GO:0006281">
    <property type="term" value="P:DNA repair"/>
    <property type="evidence" value="ECO:0007669"/>
    <property type="project" value="TreeGrafter"/>
</dbReference>
<reference evidence="1 2" key="1">
    <citation type="journal article" date="2015" name="Nature">
        <title>rRNA introns, odd ribosomes, and small enigmatic genomes across a large radiation of phyla.</title>
        <authorList>
            <person name="Brown C.T."/>
            <person name="Hug L.A."/>
            <person name="Thomas B.C."/>
            <person name="Sharon I."/>
            <person name="Castelle C.J."/>
            <person name="Singh A."/>
            <person name="Wilkins M.J."/>
            <person name="Williams K.H."/>
            <person name="Banfield J.F."/>
        </authorList>
    </citation>
    <scope>NUCLEOTIDE SEQUENCE [LARGE SCALE GENOMIC DNA]</scope>
</reference>